<feature type="transmembrane region" description="Helical" evidence="7">
    <location>
        <begin position="121"/>
        <end position="141"/>
    </location>
</feature>
<keyword evidence="3 7" id="KW-0812">Transmembrane</keyword>
<feature type="transmembrane region" description="Helical" evidence="7">
    <location>
        <begin position="487"/>
        <end position="507"/>
    </location>
</feature>
<evidence type="ECO:0000256" key="6">
    <source>
        <dbReference type="SAM" id="MobiDB-lite"/>
    </source>
</evidence>
<evidence type="ECO:0000313" key="9">
    <source>
        <dbReference type="EMBL" id="QSS65033.1"/>
    </source>
</evidence>
<comment type="similarity">
    <text evidence="2">Belongs to the amino acid/polyamine transporter 2 family.</text>
</comment>
<dbReference type="GO" id="GO:0016020">
    <property type="term" value="C:membrane"/>
    <property type="evidence" value="ECO:0007669"/>
    <property type="project" value="UniProtKB-SubCell"/>
</dbReference>
<gene>
    <name evidence="9" type="ORF">I7I51_02111</name>
</gene>
<dbReference type="GO" id="GO:0015179">
    <property type="term" value="F:L-amino acid transmembrane transporter activity"/>
    <property type="evidence" value="ECO:0007669"/>
    <property type="project" value="TreeGrafter"/>
</dbReference>
<feature type="transmembrane region" description="Helical" evidence="7">
    <location>
        <begin position="550"/>
        <end position="573"/>
    </location>
</feature>
<accession>A0A8A1MK44</accession>
<comment type="subcellular location">
    <subcellularLocation>
        <location evidence="1">Membrane</location>
        <topology evidence="1">Multi-pass membrane protein</topology>
    </subcellularLocation>
</comment>
<name>A0A8A1MK44_AJECA</name>
<feature type="transmembrane region" description="Helical" evidence="7">
    <location>
        <begin position="244"/>
        <end position="263"/>
    </location>
</feature>
<dbReference type="PANTHER" id="PTHR22950">
    <property type="entry name" value="AMINO ACID TRANSPORTER"/>
    <property type="match status" value="1"/>
</dbReference>
<feature type="transmembrane region" description="Helical" evidence="7">
    <location>
        <begin position="269"/>
        <end position="291"/>
    </location>
</feature>
<dbReference type="AlphaFoldDB" id="A0A8A1MK44"/>
<organism evidence="9 10">
    <name type="scientific">Ajellomyces capsulatus</name>
    <name type="common">Darling's disease fungus</name>
    <name type="synonym">Histoplasma capsulatum</name>
    <dbReference type="NCBI Taxonomy" id="5037"/>
    <lineage>
        <taxon>Eukaryota</taxon>
        <taxon>Fungi</taxon>
        <taxon>Dikarya</taxon>
        <taxon>Ascomycota</taxon>
        <taxon>Pezizomycotina</taxon>
        <taxon>Eurotiomycetes</taxon>
        <taxon>Eurotiomycetidae</taxon>
        <taxon>Onygenales</taxon>
        <taxon>Ajellomycetaceae</taxon>
        <taxon>Histoplasma</taxon>
    </lineage>
</organism>
<feature type="transmembrane region" description="Helical" evidence="7">
    <location>
        <begin position="147"/>
        <end position="167"/>
    </location>
</feature>
<dbReference type="EMBL" id="CP069114">
    <property type="protein sequence ID" value="QSS65033.1"/>
    <property type="molecule type" value="Genomic_DNA"/>
</dbReference>
<evidence type="ECO:0000259" key="8">
    <source>
        <dbReference type="Pfam" id="PF01490"/>
    </source>
</evidence>
<dbReference type="InterPro" id="IPR013057">
    <property type="entry name" value="AA_transpt_TM"/>
</dbReference>
<feature type="transmembrane region" description="Helical" evidence="7">
    <location>
        <begin position="415"/>
        <end position="441"/>
    </location>
</feature>
<proteinExistence type="inferred from homology"/>
<evidence type="ECO:0000256" key="2">
    <source>
        <dbReference type="ARBA" id="ARBA00008066"/>
    </source>
</evidence>
<evidence type="ECO:0000256" key="4">
    <source>
        <dbReference type="ARBA" id="ARBA00022989"/>
    </source>
</evidence>
<evidence type="ECO:0000256" key="3">
    <source>
        <dbReference type="ARBA" id="ARBA00022692"/>
    </source>
</evidence>
<reference evidence="9" key="1">
    <citation type="submission" date="2021-01" db="EMBL/GenBank/DDBJ databases">
        <title>Chromosome-level genome assembly of a human fungal pathogen reveals clustering of transcriptionally co-regulated genes.</title>
        <authorList>
            <person name="Voorhies M."/>
            <person name="Cohen S."/>
            <person name="Shea T.P."/>
            <person name="Petrus S."/>
            <person name="Munoz J.F."/>
            <person name="Poplawski S."/>
            <person name="Goldman W.E."/>
            <person name="Michael T."/>
            <person name="Cuomo C.A."/>
            <person name="Sil A."/>
            <person name="Beyhan S."/>
        </authorList>
    </citation>
    <scope>NUCLEOTIDE SEQUENCE</scope>
    <source>
        <strain evidence="9">WU24</strain>
    </source>
</reference>
<dbReference type="Pfam" id="PF01490">
    <property type="entry name" value="Aa_trans"/>
    <property type="match status" value="1"/>
</dbReference>
<feature type="transmembrane region" description="Helical" evidence="7">
    <location>
        <begin position="461"/>
        <end position="481"/>
    </location>
</feature>
<evidence type="ECO:0000256" key="1">
    <source>
        <dbReference type="ARBA" id="ARBA00004141"/>
    </source>
</evidence>
<sequence>MDVTEEKMAHASTPEDEGKEARKHLEQRAIPPKFRKLHDSAVTFQEYQHYANLTRADQDQMPKTTAGKNLLFYLIPNLQNVETEKYELTKVNTSDDAQRMNITDEEWINASRAFRTASSGAVFYLITTDIFGPFGLPYAFATTGWGPGTALYTVFGAMAGFSGYLLWDCFMASRNLSFTFQFLVVGVDSYEFPVKSFGDLGYRIYGSWARYMLNGLQAIQLLCNVGAIVISNGLALSEVSKFKLCYAICCLVWALAGFVFGQIKTLQRFSWLANLSVFINLLVIFVTMGGAAHSPPLYSSVASSAGATLYPNLVDQVHKGNPPPVMHSGGLPNPARFGASLNGAMQAVYSYGGSMIFPEFLAEVKRPRDFLKGMWGAQLFIYLVYMMYGLYMYGFQGQYIQNPSYLGISAYQVQTAGNSLAIVSALIAAILYGNIGIKVFYNNILVEFFHAPPIFLKKGKLLWLFVVPIYWSIAFIIAAAIPDFSGFTGIVAATCILNFTYTFPPLLHIGYQTLRNAVREEEGFDPVTGEVLTNDQGLKRLIRGFFGDRWWLNVFNLLYLIGALALCGLGTWASAENLIEAFATPQFNAFNCKSPLQ</sequence>
<evidence type="ECO:0000313" key="10">
    <source>
        <dbReference type="Proteomes" id="UP000663671"/>
    </source>
</evidence>
<feature type="domain" description="Amino acid transporter transmembrane" evidence="8">
    <location>
        <begin position="121"/>
        <end position="509"/>
    </location>
</feature>
<feature type="transmembrane region" description="Helical" evidence="7">
    <location>
        <begin position="375"/>
        <end position="395"/>
    </location>
</feature>
<evidence type="ECO:0000256" key="5">
    <source>
        <dbReference type="ARBA" id="ARBA00023136"/>
    </source>
</evidence>
<protein>
    <submittedName>
        <fullName evidence="9">Amino acid transporter</fullName>
    </submittedName>
</protein>
<feature type="region of interest" description="Disordered" evidence="6">
    <location>
        <begin position="1"/>
        <end position="24"/>
    </location>
</feature>
<dbReference type="PANTHER" id="PTHR22950:SF461">
    <property type="entry name" value="AMINO ACID TRANSPORTER TRANSMEMBRANE DOMAIN-CONTAINING PROTEIN"/>
    <property type="match status" value="1"/>
</dbReference>
<keyword evidence="4 7" id="KW-1133">Transmembrane helix</keyword>
<dbReference type="Proteomes" id="UP000663671">
    <property type="component" value="Chromosome 1"/>
</dbReference>
<dbReference type="VEuPathDB" id="FungiDB:I7I51_02111"/>
<keyword evidence="5 7" id="KW-0472">Membrane</keyword>
<dbReference type="OrthoDB" id="40134at2759"/>
<evidence type="ECO:0000256" key="7">
    <source>
        <dbReference type="SAM" id="Phobius"/>
    </source>
</evidence>